<dbReference type="PRINTS" id="PR00778">
    <property type="entry name" value="HTHARSR"/>
</dbReference>
<reference evidence="6 7" key="1">
    <citation type="submission" date="2018-05" db="EMBL/GenBank/DDBJ databases">
        <title>Vibrio limimaris sp. nov., isolated from marine sediment.</title>
        <authorList>
            <person name="Li C.-M."/>
        </authorList>
    </citation>
    <scope>NUCLEOTIDE SEQUENCE [LARGE SCALE GENOMIC DNA]</scope>
    <source>
        <strain evidence="6 7">E4404</strain>
    </source>
</reference>
<dbReference type="PANTHER" id="PTHR33154">
    <property type="entry name" value="TRANSCRIPTIONAL REGULATOR, ARSR FAMILY"/>
    <property type="match status" value="1"/>
</dbReference>
<comment type="caution">
    <text evidence="6">The sequence shown here is derived from an EMBL/GenBank/DDBJ whole genome shotgun (WGS) entry which is preliminary data.</text>
</comment>
<dbReference type="GO" id="GO:0003700">
    <property type="term" value="F:DNA-binding transcription factor activity"/>
    <property type="evidence" value="ECO:0007669"/>
    <property type="project" value="InterPro"/>
</dbReference>
<dbReference type="SMART" id="SM00418">
    <property type="entry name" value="HTH_ARSR"/>
    <property type="match status" value="1"/>
</dbReference>
<dbReference type="NCBIfam" id="NF033788">
    <property type="entry name" value="HTH_metalloreg"/>
    <property type="match status" value="1"/>
</dbReference>
<dbReference type="OrthoDB" id="9793058at2"/>
<keyword evidence="7" id="KW-1185">Reference proteome</keyword>
<dbReference type="GO" id="GO:0046685">
    <property type="term" value="P:response to arsenic-containing substance"/>
    <property type="evidence" value="ECO:0007669"/>
    <property type="project" value="UniProtKB-KW"/>
</dbReference>
<name>A0A2U3B516_9VIBR</name>
<dbReference type="AlphaFoldDB" id="A0A2U3B516"/>
<dbReference type="RefSeq" id="WP_109321182.1">
    <property type="nucleotide sequence ID" value="NZ_QFWT01000014.1"/>
</dbReference>
<feature type="domain" description="HTH arsR-type" evidence="5">
    <location>
        <begin position="1"/>
        <end position="89"/>
    </location>
</feature>
<dbReference type="Pfam" id="PF01022">
    <property type="entry name" value="HTH_5"/>
    <property type="match status" value="1"/>
</dbReference>
<dbReference type="InterPro" id="IPR011991">
    <property type="entry name" value="ArsR-like_HTH"/>
</dbReference>
<dbReference type="InterPro" id="IPR036390">
    <property type="entry name" value="WH_DNA-bd_sf"/>
</dbReference>
<evidence type="ECO:0000259" key="5">
    <source>
        <dbReference type="PROSITE" id="PS50987"/>
    </source>
</evidence>
<evidence type="ECO:0000256" key="3">
    <source>
        <dbReference type="ARBA" id="ARBA00023125"/>
    </source>
</evidence>
<dbReference type="Proteomes" id="UP000245362">
    <property type="component" value="Unassembled WGS sequence"/>
</dbReference>
<dbReference type="GO" id="GO:0003677">
    <property type="term" value="F:DNA binding"/>
    <property type="evidence" value="ECO:0007669"/>
    <property type="project" value="UniProtKB-KW"/>
</dbReference>
<dbReference type="InterPro" id="IPR001845">
    <property type="entry name" value="HTH_ArsR_DNA-bd_dom"/>
</dbReference>
<dbReference type="PANTHER" id="PTHR33154:SF18">
    <property type="entry name" value="ARSENICAL RESISTANCE OPERON REPRESSOR"/>
    <property type="match status" value="1"/>
</dbReference>
<dbReference type="InterPro" id="IPR036388">
    <property type="entry name" value="WH-like_DNA-bd_sf"/>
</dbReference>
<keyword evidence="1" id="KW-0059">Arsenical resistance</keyword>
<sequence>MCPAHYFKMLSDETRIRCLLLVAREEGLCVSELTHALAESQPKISRHLAQLRQCGFLVDERDGARVRYKVSEDLPGWFRKVVESLKQSECLKDLYREDIKRLHAAKA</sequence>
<accession>A0A2U3B516</accession>
<evidence type="ECO:0000313" key="6">
    <source>
        <dbReference type="EMBL" id="PWI31879.1"/>
    </source>
</evidence>
<protein>
    <submittedName>
        <fullName evidence="6">Transcriptional regulator</fullName>
    </submittedName>
</protein>
<dbReference type="CDD" id="cd00090">
    <property type="entry name" value="HTH_ARSR"/>
    <property type="match status" value="1"/>
</dbReference>
<dbReference type="SUPFAM" id="SSF46785">
    <property type="entry name" value="Winged helix' DNA-binding domain"/>
    <property type="match status" value="1"/>
</dbReference>
<keyword evidence="2" id="KW-0805">Transcription regulation</keyword>
<dbReference type="EMBL" id="QFWT01000014">
    <property type="protein sequence ID" value="PWI31879.1"/>
    <property type="molecule type" value="Genomic_DNA"/>
</dbReference>
<proteinExistence type="predicted"/>
<organism evidence="6 7">
    <name type="scientific">Vibrio albus</name>
    <dbReference type="NCBI Taxonomy" id="2200953"/>
    <lineage>
        <taxon>Bacteria</taxon>
        <taxon>Pseudomonadati</taxon>
        <taxon>Pseudomonadota</taxon>
        <taxon>Gammaproteobacteria</taxon>
        <taxon>Vibrionales</taxon>
        <taxon>Vibrionaceae</taxon>
        <taxon>Vibrio</taxon>
    </lineage>
</organism>
<evidence type="ECO:0000313" key="7">
    <source>
        <dbReference type="Proteomes" id="UP000245362"/>
    </source>
</evidence>
<gene>
    <name evidence="6" type="ORF">DI392_18535</name>
</gene>
<dbReference type="Gene3D" id="1.10.10.10">
    <property type="entry name" value="Winged helix-like DNA-binding domain superfamily/Winged helix DNA-binding domain"/>
    <property type="match status" value="1"/>
</dbReference>
<evidence type="ECO:0000256" key="4">
    <source>
        <dbReference type="ARBA" id="ARBA00023163"/>
    </source>
</evidence>
<keyword evidence="4" id="KW-0804">Transcription</keyword>
<keyword evidence="3" id="KW-0238">DNA-binding</keyword>
<evidence type="ECO:0000256" key="2">
    <source>
        <dbReference type="ARBA" id="ARBA00023015"/>
    </source>
</evidence>
<evidence type="ECO:0000256" key="1">
    <source>
        <dbReference type="ARBA" id="ARBA00022849"/>
    </source>
</evidence>
<dbReference type="PROSITE" id="PS50987">
    <property type="entry name" value="HTH_ARSR_2"/>
    <property type="match status" value="1"/>
</dbReference>
<dbReference type="InterPro" id="IPR051081">
    <property type="entry name" value="HTH_MetalResp_TranReg"/>
</dbReference>